<dbReference type="InterPro" id="IPR036388">
    <property type="entry name" value="WH-like_DNA-bd_sf"/>
</dbReference>
<dbReference type="EMBL" id="BMIW01000003">
    <property type="protein sequence ID" value="GGF87573.1"/>
    <property type="molecule type" value="Genomic_DNA"/>
</dbReference>
<dbReference type="SUPFAM" id="SSF46785">
    <property type="entry name" value="Winged helix' DNA-binding domain"/>
    <property type="match status" value="1"/>
</dbReference>
<keyword evidence="2" id="KW-0805">Transcription regulation</keyword>
<keyword evidence="7" id="KW-1185">Reference proteome</keyword>
<dbReference type="SUPFAM" id="SSF53850">
    <property type="entry name" value="Periplasmic binding protein-like II"/>
    <property type="match status" value="1"/>
</dbReference>
<feature type="domain" description="HTH lysR-type" evidence="5">
    <location>
        <begin position="1"/>
        <end position="60"/>
    </location>
</feature>
<dbReference type="PROSITE" id="PS50931">
    <property type="entry name" value="HTH_LYSR"/>
    <property type="match status" value="1"/>
</dbReference>
<protein>
    <submittedName>
        <fullName evidence="6">LysR family transcriptional regulator</fullName>
    </submittedName>
</protein>
<dbReference type="InterPro" id="IPR005119">
    <property type="entry name" value="LysR_subst-bd"/>
</dbReference>
<evidence type="ECO:0000313" key="7">
    <source>
        <dbReference type="Proteomes" id="UP000608420"/>
    </source>
</evidence>
<keyword evidence="4" id="KW-0804">Transcription</keyword>
<dbReference type="PRINTS" id="PR00039">
    <property type="entry name" value="HTHLYSR"/>
</dbReference>
<dbReference type="InterPro" id="IPR000847">
    <property type="entry name" value="LysR_HTH_N"/>
</dbReference>
<evidence type="ECO:0000256" key="4">
    <source>
        <dbReference type="ARBA" id="ARBA00023163"/>
    </source>
</evidence>
<sequence length="296" mass="33076">MSSKLDLYKIFCKVGKSESFSQAAKDLYMTQPAVSQAIMQLEGELDIRLFNRSPKGVSLTNEGSLLFEYVNSAINLIQVGEEKILGFKNLTVGELKVGVGDTISRYFLLPKLEAFHNQYPNIKFKIINGTTRELCSILKSGEVDIAVCNFPLDDSTLELRPCMDIHDIFVCGEKYRQLLSGPVGLDEVVKQPLILLEKKANSRRYVEDYLLSRGIAIAPEFELGSHDLLLEFAKTNLGVACVTREFSRDYLNKGILHEVKLLEAIPPRSIGVCSLRGVPLSIAAKKFVEIIEDKQI</sequence>
<evidence type="ECO:0000313" key="6">
    <source>
        <dbReference type="EMBL" id="GGF87573.1"/>
    </source>
</evidence>
<dbReference type="CDD" id="cd05466">
    <property type="entry name" value="PBP2_LTTR_substrate"/>
    <property type="match status" value="1"/>
</dbReference>
<gene>
    <name evidence="6" type="ORF">GCM10010913_06270</name>
</gene>
<name>A0ABQ1VRN1_9BACL</name>
<comment type="caution">
    <text evidence="6">The sequence shown here is derived from an EMBL/GenBank/DDBJ whole genome shotgun (WGS) entry which is preliminary data.</text>
</comment>
<dbReference type="Proteomes" id="UP000608420">
    <property type="component" value="Unassembled WGS sequence"/>
</dbReference>
<accession>A0ABQ1VRN1</accession>
<evidence type="ECO:0000259" key="5">
    <source>
        <dbReference type="PROSITE" id="PS50931"/>
    </source>
</evidence>
<comment type="similarity">
    <text evidence="1">Belongs to the LysR transcriptional regulatory family.</text>
</comment>
<keyword evidence="3" id="KW-0238">DNA-binding</keyword>
<dbReference type="RefSeq" id="WP_120462458.1">
    <property type="nucleotide sequence ID" value="NZ_BMIW01000003.1"/>
</dbReference>
<evidence type="ECO:0000256" key="1">
    <source>
        <dbReference type="ARBA" id="ARBA00009437"/>
    </source>
</evidence>
<dbReference type="InterPro" id="IPR036390">
    <property type="entry name" value="WH_DNA-bd_sf"/>
</dbReference>
<dbReference type="PANTHER" id="PTHR30126:SF64">
    <property type="entry name" value="HTH-TYPE TRANSCRIPTIONAL REGULATOR CITR"/>
    <property type="match status" value="1"/>
</dbReference>
<dbReference type="Pfam" id="PF00126">
    <property type="entry name" value="HTH_1"/>
    <property type="match status" value="1"/>
</dbReference>
<dbReference type="PANTHER" id="PTHR30126">
    <property type="entry name" value="HTH-TYPE TRANSCRIPTIONAL REGULATOR"/>
    <property type="match status" value="1"/>
</dbReference>
<organism evidence="6 7">
    <name type="scientific">Paenibacillus aceti</name>
    <dbReference type="NCBI Taxonomy" id="1820010"/>
    <lineage>
        <taxon>Bacteria</taxon>
        <taxon>Bacillati</taxon>
        <taxon>Bacillota</taxon>
        <taxon>Bacilli</taxon>
        <taxon>Bacillales</taxon>
        <taxon>Paenibacillaceae</taxon>
        <taxon>Paenibacillus</taxon>
    </lineage>
</organism>
<dbReference type="Pfam" id="PF03466">
    <property type="entry name" value="LysR_substrate"/>
    <property type="match status" value="1"/>
</dbReference>
<evidence type="ECO:0000256" key="2">
    <source>
        <dbReference type="ARBA" id="ARBA00023015"/>
    </source>
</evidence>
<proteinExistence type="inferred from homology"/>
<reference evidence="7" key="1">
    <citation type="journal article" date="2019" name="Int. J. Syst. Evol. Microbiol.">
        <title>The Global Catalogue of Microorganisms (GCM) 10K type strain sequencing project: providing services to taxonomists for standard genome sequencing and annotation.</title>
        <authorList>
            <consortium name="The Broad Institute Genomics Platform"/>
            <consortium name="The Broad Institute Genome Sequencing Center for Infectious Disease"/>
            <person name="Wu L."/>
            <person name="Ma J."/>
        </authorList>
    </citation>
    <scope>NUCLEOTIDE SEQUENCE [LARGE SCALE GENOMIC DNA]</scope>
    <source>
        <strain evidence="7">CGMCC 1.15420</strain>
    </source>
</reference>
<dbReference type="Gene3D" id="1.10.10.10">
    <property type="entry name" value="Winged helix-like DNA-binding domain superfamily/Winged helix DNA-binding domain"/>
    <property type="match status" value="1"/>
</dbReference>
<dbReference type="Gene3D" id="3.40.190.290">
    <property type="match status" value="1"/>
</dbReference>
<evidence type="ECO:0000256" key="3">
    <source>
        <dbReference type="ARBA" id="ARBA00023125"/>
    </source>
</evidence>